<dbReference type="RefSeq" id="WP_324773104.1">
    <property type="nucleotide sequence ID" value="NZ_BAAATS010000032.1"/>
</dbReference>
<comment type="caution">
    <text evidence="1">The sequence shown here is derived from an EMBL/GenBank/DDBJ whole genome shotgun (WGS) entry which is preliminary data.</text>
</comment>
<name>A0ABU6CK80_9ACTN</name>
<accession>A0ABU6CK80</accession>
<keyword evidence="2" id="KW-1185">Reference proteome</keyword>
<gene>
    <name evidence="1" type="ORF">OKJ48_33600</name>
</gene>
<organism evidence="1 2">
    <name type="scientific">Streptomyces kunmingensis</name>
    <dbReference type="NCBI Taxonomy" id="68225"/>
    <lineage>
        <taxon>Bacteria</taxon>
        <taxon>Bacillati</taxon>
        <taxon>Actinomycetota</taxon>
        <taxon>Actinomycetes</taxon>
        <taxon>Kitasatosporales</taxon>
        <taxon>Streptomycetaceae</taxon>
        <taxon>Streptomyces</taxon>
    </lineage>
</organism>
<proteinExistence type="predicted"/>
<evidence type="ECO:0000313" key="1">
    <source>
        <dbReference type="EMBL" id="MEB3965126.1"/>
    </source>
</evidence>
<reference evidence="1 2" key="1">
    <citation type="submission" date="2022-10" db="EMBL/GenBank/DDBJ databases">
        <authorList>
            <person name="Xie J."/>
            <person name="Shen N."/>
        </authorList>
    </citation>
    <scope>NUCLEOTIDE SEQUENCE [LARGE SCALE GENOMIC DNA]</scope>
    <source>
        <strain evidence="1 2">DSM 41681</strain>
    </source>
</reference>
<dbReference type="Proteomes" id="UP001352223">
    <property type="component" value="Unassembled WGS sequence"/>
</dbReference>
<evidence type="ECO:0000313" key="2">
    <source>
        <dbReference type="Proteomes" id="UP001352223"/>
    </source>
</evidence>
<dbReference type="EMBL" id="JAOZYB010000323">
    <property type="protein sequence ID" value="MEB3965126.1"/>
    <property type="molecule type" value="Genomic_DNA"/>
</dbReference>
<sequence length="98" mass="10605">MGDVPGAIRLVHAGNVRALDPKAAMWPPPGRPPHPNRPARATALVTLAQDLPPAVLGPMLGLHPVTAAHWRRRAATDWTAYLQARQRELADRRPPPGP</sequence>
<protein>
    <submittedName>
        <fullName evidence="1">Uncharacterized protein</fullName>
    </submittedName>
</protein>